<protein>
    <recommendedName>
        <fullName evidence="11">Cytochrome P450</fullName>
    </recommendedName>
</protein>
<dbReference type="InterPro" id="IPR036396">
    <property type="entry name" value="Cyt_P450_sf"/>
</dbReference>
<keyword evidence="7" id="KW-0408">Iron</keyword>
<keyword evidence="10" id="KW-1185">Reference proteome</keyword>
<keyword evidence="8" id="KW-0503">Monooxygenase</keyword>
<keyword evidence="5" id="KW-0479">Metal-binding</keyword>
<reference evidence="9 10" key="1">
    <citation type="submission" date="2017-04" db="EMBL/GenBank/DDBJ databases">
        <title>Genome Sequence of the Model Brown-Rot Fungus Postia placenta SB12.</title>
        <authorList>
            <consortium name="DOE Joint Genome Institute"/>
            <person name="Gaskell J."/>
            <person name="Kersten P."/>
            <person name="Larrondo L.F."/>
            <person name="Canessa P."/>
            <person name="Martinez D."/>
            <person name="Hibbett D."/>
            <person name="Schmoll M."/>
            <person name="Kubicek C.P."/>
            <person name="Martinez A.T."/>
            <person name="Yadav J."/>
            <person name="Master E."/>
            <person name="Magnuson J.K."/>
            <person name="James T."/>
            <person name="Yaver D."/>
            <person name="Berka R."/>
            <person name="Labutti K."/>
            <person name="Lipzen A."/>
            <person name="Aerts A."/>
            <person name="Barry K."/>
            <person name="Henrissat B."/>
            <person name="Blanchette R."/>
            <person name="Grigoriev I."/>
            <person name="Cullen D."/>
        </authorList>
    </citation>
    <scope>NUCLEOTIDE SEQUENCE [LARGE SCALE GENOMIC DNA]</scope>
    <source>
        <strain evidence="9 10">MAD-698-R-SB12</strain>
    </source>
</reference>
<dbReference type="GO" id="GO:0004497">
    <property type="term" value="F:monooxygenase activity"/>
    <property type="evidence" value="ECO:0007669"/>
    <property type="project" value="UniProtKB-KW"/>
</dbReference>
<evidence type="ECO:0008006" key="11">
    <source>
        <dbReference type="Google" id="ProtNLM"/>
    </source>
</evidence>
<gene>
    <name evidence="9" type="ORF">POSPLADRAFT_1053385</name>
</gene>
<evidence type="ECO:0000256" key="7">
    <source>
        <dbReference type="ARBA" id="ARBA00023004"/>
    </source>
</evidence>
<dbReference type="GO" id="GO:0020037">
    <property type="term" value="F:heme binding"/>
    <property type="evidence" value="ECO:0007669"/>
    <property type="project" value="InterPro"/>
</dbReference>
<dbReference type="EMBL" id="KZ110593">
    <property type="protein sequence ID" value="OSX64584.1"/>
    <property type="molecule type" value="Genomic_DNA"/>
</dbReference>
<evidence type="ECO:0000313" key="9">
    <source>
        <dbReference type="EMBL" id="OSX64584.1"/>
    </source>
</evidence>
<evidence type="ECO:0000256" key="1">
    <source>
        <dbReference type="ARBA" id="ARBA00001971"/>
    </source>
</evidence>
<evidence type="ECO:0000256" key="3">
    <source>
        <dbReference type="ARBA" id="ARBA00010617"/>
    </source>
</evidence>
<dbReference type="Pfam" id="PF00067">
    <property type="entry name" value="p450"/>
    <property type="match status" value="1"/>
</dbReference>
<dbReference type="Gene3D" id="1.10.630.10">
    <property type="entry name" value="Cytochrome P450"/>
    <property type="match status" value="1"/>
</dbReference>
<dbReference type="RefSeq" id="XP_024341378.1">
    <property type="nucleotide sequence ID" value="XM_024480402.1"/>
</dbReference>
<comment type="pathway">
    <text evidence="2">Secondary metabolite biosynthesis.</text>
</comment>
<evidence type="ECO:0000256" key="2">
    <source>
        <dbReference type="ARBA" id="ARBA00005179"/>
    </source>
</evidence>
<evidence type="ECO:0000256" key="8">
    <source>
        <dbReference type="ARBA" id="ARBA00023033"/>
    </source>
</evidence>
<dbReference type="PANTHER" id="PTHR24305">
    <property type="entry name" value="CYTOCHROME P450"/>
    <property type="match status" value="1"/>
</dbReference>
<accession>A0A1X6N7M5</accession>
<evidence type="ECO:0000256" key="4">
    <source>
        <dbReference type="ARBA" id="ARBA00022617"/>
    </source>
</evidence>
<dbReference type="GeneID" id="36325352"/>
<dbReference type="AlphaFoldDB" id="A0A1X6N7M5"/>
<sequence>MIYEIPVAKGTEVLVGMWACNVNKSLWGEDSLEWKPERWLSDLPDALKQASVPGVYSNIMTFLGGRRACIGFKFSEMEMKIVLSVLLSTFTFQPTTASIVWNMGPVNYPTVGKDNNTPRLPLKVGVYQAP</sequence>
<dbReference type="SUPFAM" id="SSF48264">
    <property type="entry name" value="Cytochrome P450"/>
    <property type="match status" value="1"/>
</dbReference>
<dbReference type="OrthoDB" id="1470350at2759"/>
<organism evidence="9 10">
    <name type="scientific">Postia placenta MAD-698-R-SB12</name>
    <dbReference type="NCBI Taxonomy" id="670580"/>
    <lineage>
        <taxon>Eukaryota</taxon>
        <taxon>Fungi</taxon>
        <taxon>Dikarya</taxon>
        <taxon>Basidiomycota</taxon>
        <taxon>Agaricomycotina</taxon>
        <taxon>Agaricomycetes</taxon>
        <taxon>Polyporales</taxon>
        <taxon>Adustoporiaceae</taxon>
        <taxon>Rhodonia</taxon>
    </lineage>
</organism>
<dbReference type="InterPro" id="IPR050121">
    <property type="entry name" value="Cytochrome_P450_monoxygenase"/>
</dbReference>
<comment type="similarity">
    <text evidence="3">Belongs to the cytochrome P450 family.</text>
</comment>
<proteinExistence type="inferred from homology"/>
<dbReference type="GO" id="GO:0016705">
    <property type="term" value="F:oxidoreductase activity, acting on paired donors, with incorporation or reduction of molecular oxygen"/>
    <property type="evidence" value="ECO:0007669"/>
    <property type="project" value="InterPro"/>
</dbReference>
<dbReference type="PANTHER" id="PTHR24305:SF166">
    <property type="entry name" value="CYTOCHROME P450 12A4, MITOCHONDRIAL-RELATED"/>
    <property type="match status" value="1"/>
</dbReference>
<evidence type="ECO:0000313" key="10">
    <source>
        <dbReference type="Proteomes" id="UP000194127"/>
    </source>
</evidence>
<dbReference type="STRING" id="670580.A0A1X6N7M5"/>
<keyword evidence="4" id="KW-0349">Heme</keyword>
<name>A0A1X6N7M5_9APHY</name>
<keyword evidence="6" id="KW-0560">Oxidoreductase</keyword>
<comment type="cofactor">
    <cofactor evidence="1">
        <name>heme</name>
        <dbReference type="ChEBI" id="CHEBI:30413"/>
    </cofactor>
</comment>
<evidence type="ECO:0000256" key="6">
    <source>
        <dbReference type="ARBA" id="ARBA00023002"/>
    </source>
</evidence>
<dbReference type="GO" id="GO:0005506">
    <property type="term" value="F:iron ion binding"/>
    <property type="evidence" value="ECO:0007669"/>
    <property type="project" value="InterPro"/>
</dbReference>
<dbReference type="Proteomes" id="UP000194127">
    <property type="component" value="Unassembled WGS sequence"/>
</dbReference>
<evidence type="ECO:0000256" key="5">
    <source>
        <dbReference type="ARBA" id="ARBA00022723"/>
    </source>
</evidence>
<dbReference type="InterPro" id="IPR001128">
    <property type="entry name" value="Cyt_P450"/>
</dbReference>